<keyword evidence="3" id="KW-1133">Transmembrane helix</keyword>
<feature type="region of interest" description="Disordered" evidence="2">
    <location>
        <begin position="1237"/>
        <end position="1280"/>
    </location>
</feature>
<dbReference type="Proteomes" id="UP000039865">
    <property type="component" value="Unassembled WGS sequence"/>
</dbReference>
<dbReference type="OrthoDB" id="10252017at2759"/>
<feature type="compositionally biased region" description="Polar residues" evidence="2">
    <location>
        <begin position="1339"/>
        <end position="1380"/>
    </location>
</feature>
<accession>A0A078B839</accession>
<evidence type="ECO:0000256" key="2">
    <source>
        <dbReference type="SAM" id="MobiDB-lite"/>
    </source>
</evidence>
<feature type="region of interest" description="Disordered" evidence="2">
    <location>
        <begin position="1831"/>
        <end position="1853"/>
    </location>
</feature>
<feature type="coiled-coil region" evidence="1">
    <location>
        <begin position="1677"/>
        <end position="1704"/>
    </location>
</feature>
<dbReference type="InParanoid" id="A0A078B839"/>
<dbReference type="OMA" id="NICAPAN"/>
<feature type="transmembrane region" description="Helical" evidence="3">
    <location>
        <begin position="1901"/>
        <end position="1928"/>
    </location>
</feature>
<keyword evidence="4" id="KW-0732">Signal</keyword>
<feature type="transmembrane region" description="Helical" evidence="3">
    <location>
        <begin position="1864"/>
        <end position="1889"/>
    </location>
</feature>
<name>A0A078B839_STYLE</name>
<proteinExistence type="predicted"/>
<keyword evidence="3" id="KW-0812">Transmembrane</keyword>
<organism evidence="5 6">
    <name type="scientific">Stylonychia lemnae</name>
    <name type="common">Ciliate</name>
    <dbReference type="NCBI Taxonomy" id="5949"/>
    <lineage>
        <taxon>Eukaryota</taxon>
        <taxon>Sar</taxon>
        <taxon>Alveolata</taxon>
        <taxon>Ciliophora</taxon>
        <taxon>Intramacronucleata</taxon>
        <taxon>Spirotrichea</taxon>
        <taxon>Stichotrichia</taxon>
        <taxon>Sporadotrichida</taxon>
        <taxon>Oxytrichidae</taxon>
        <taxon>Stylonychinae</taxon>
        <taxon>Stylonychia</taxon>
    </lineage>
</organism>
<keyword evidence="3" id="KW-0472">Membrane</keyword>
<feature type="region of interest" description="Disordered" evidence="2">
    <location>
        <begin position="1334"/>
        <end position="1380"/>
    </location>
</feature>
<feature type="chain" id="PRO_5001729922" evidence="4">
    <location>
        <begin position="21"/>
        <end position="1970"/>
    </location>
</feature>
<feature type="region of interest" description="Disordered" evidence="2">
    <location>
        <begin position="126"/>
        <end position="148"/>
    </location>
</feature>
<dbReference type="SMART" id="SM00261">
    <property type="entry name" value="FU"/>
    <property type="match status" value="3"/>
</dbReference>
<feature type="compositionally biased region" description="Low complexity" evidence="2">
    <location>
        <begin position="1237"/>
        <end position="1279"/>
    </location>
</feature>
<dbReference type="InterPro" id="IPR006212">
    <property type="entry name" value="Furin_repeat"/>
</dbReference>
<sequence length="1970" mass="215832">MRKTQLFLVFLSAFLIIASAQLQKNMLGEYFQRNLQAAAGVCNTTQYQSGTLCKNCPIQCAGCVPPLGSCERCPAPTLTNRNISYLVGIPQSNLTTCMVNSMLCPISEDPFCLSQCIFDMNTTTSGTSTTPGTSPPSGSTGPPPTSTTTTLAPSCSNCIRGTMVQQFSDPITKITKQKCLPCPIDNCAHCGIDLKSQKPVCFECEKKYMMINDTTGQITCSRDQNLRCPAFCKCDNSLPPLCLGCNDTTFVLRKEVGLSVFNICAPANTTDQNIPCSPNCIQCNTQNGVCLKCREKFAPIYNPITFQYSCEMPCGEGCLNCNETTRSCLTCDTEKNFTAFFINSTTSRCFDKSKMCQPECTNCDTSNPQFISTASIGTCKECQKGTFLSNRTCLKCQDLCSSCNSATGSCLECKDPRNTLVTQKDGFSICTDRKCSSQCTTCDIQNGITTSGAPICLKCNDGFFVSSSTKDCTPCPLNCGVCDVNGTCSSCKTGFTLVQTTNQCVTGSTSGTCIVPYCETCNSISNSTCLQCKAGYNHNMNGSKCECGITLAYKGQRYTPDWSQIVVQWKGQIRANLTKAPDVTTPAKLCTFILAADSLTAIDQTNQQHQCYIKYDEQLTVFLLVLNSTFTPTSYTIGFQRTSLFSPSCESPLMASEFEKIALDKGDQIAPQIVIEMPTANIPLGTKNFKLNALRSAGLFGKKATFTWSVISFLPAETVKQTEFQTLIGSGLAEIQFSSTDIVKYMGKSIKMKLSVSNFLGLSNSTEFMINFLNYEGLIWRELPDSFVVNPTTDFALSPKMGITATTLTQDVIQKFTRLMIVCTLLWRNPNTTRFQVVYELTGCQLSSGIMKFGNEYIVNFLGYDPVGEYSQNITKNSTIQLVKPPLTAKIIGGDQTADPAKDIPLSIQGTNLAKELIYAWTCYDPQTGLNCKSKTSDQIILYGTESVLIKGGLLENGKSYKINFIVSDSTDVNRKAADSILLTTITAKQTQLVVKIGSEAEKSGNTINTYDKQLFILNIFDANNTRIQNISSFNKTWKITDSNDKDFVDYQTNADALQIMPLKLSANNIYQICVEVSPQNGVAFETLFTLSCQPTQTLSIQFEYEFGIVQLSVDPDKAIRQVFVPFETASQTQSKQYKINPPPEGQTSIRVYAKLTSQKGEKYFLFQEVKVTLPVLNATNVASEVKQANYDNLNEISTQSKKIDQVVANLDAKSQKAAAQGLLQGIANFTVQNTQTQNNKQKQTGSSYTQSSSPSSTSTTQSSSSSSSTSSSSTTTTSDQNTITIAQSLQTVTSLYKQNPEILTKEDKEQLRQVIKTMIGLDDSDSQYYASVGDEASASKNQSSTLKTQNSQGSKDQGSSVAPPKDSSSQSQNETKMVTKYDSTTAQAILKVCDDLLIAENKANQSDEALKKQAFVGIKKVLSGSLSGVDSTFSYSSENLNAQAIKFESGSSKAGNQTLQIKDPNSNSTEKLNISLPSGDVCKGETCSIHIITIKSSPNNASSQNQGEIIASTVSISFEQSSSVASDSSQIMVKKVKVSNLVEPIQIQMKFDITKVQNGTKQRCVYIDTVLGQMSDAGVITSIDNVTGAVNCSAYHLTDFSIESYDPEVAAKNRMSSNIYKIKKFSAIEVDQSFPVIGIILIGVKLDKSDEKLKNKSKKLLRLKDILYFNSYQEGQQIFKEQIKRLEESKRDLKQSFDESQDADSKDNNLARSKFDPDHLIQLKKQLKTSDIIQLSLKNQHRLTQIINFYDQDIPRCVKALILGVTLFIHLCIGGLYSASDDVSIGQAINAAIISLAIQKILLLLFRVLIKKADRSEKAKRYIDENIENEETEPDQDKVNQNKVSNLKPLNPDKRSDGEKLSLTLAVIIAILLIGGCIFMSLMIAGSLDESDNMQWTINFVLAIIIDLLILESILVAIGGFFTSLVGKDPIALGGMRNLILALGPKAIRQVFVPQKQQQAQQKQAYQQQ</sequence>
<keyword evidence="6" id="KW-1185">Reference proteome</keyword>
<evidence type="ECO:0000313" key="5">
    <source>
        <dbReference type="EMBL" id="CDW90564.1"/>
    </source>
</evidence>
<evidence type="ECO:0000256" key="4">
    <source>
        <dbReference type="SAM" id="SignalP"/>
    </source>
</evidence>
<keyword evidence="1" id="KW-0175">Coiled coil</keyword>
<reference evidence="5 6" key="1">
    <citation type="submission" date="2014-06" db="EMBL/GenBank/DDBJ databases">
        <authorList>
            <person name="Swart Estienne"/>
        </authorList>
    </citation>
    <scope>NUCLEOTIDE SEQUENCE [LARGE SCALE GENOMIC DNA]</scope>
    <source>
        <strain evidence="5 6">130c</strain>
    </source>
</reference>
<feature type="signal peptide" evidence="4">
    <location>
        <begin position="1"/>
        <end position="20"/>
    </location>
</feature>
<protein>
    <submittedName>
        <fullName evidence="5">Protein serine threonine</fullName>
    </submittedName>
</protein>
<evidence type="ECO:0000313" key="6">
    <source>
        <dbReference type="Proteomes" id="UP000039865"/>
    </source>
</evidence>
<feature type="transmembrane region" description="Helical" evidence="3">
    <location>
        <begin position="1786"/>
        <end position="1811"/>
    </location>
</feature>
<gene>
    <name evidence="5" type="primary">Contig2764.g2966</name>
    <name evidence="5" type="ORF">STYLEM_19709</name>
</gene>
<evidence type="ECO:0000256" key="1">
    <source>
        <dbReference type="SAM" id="Coils"/>
    </source>
</evidence>
<dbReference type="InterPro" id="IPR009030">
    <property type="entry name" value="Growth_fac_rcpt_cys_sf"/>
</dbReference>
<evidence type="ECO:0000256" key="3">
    <source>
        <dbReference type="SAM" id="Phobius"/>
    </source>
</evidence>
<dbReference type="SUPFAM" id="SSF57184">
    <property type="entry name" value="Growth factor receptor domain"/>
    <property type="match status" value="1"/>
</dbReference>
<dbReference type="EMBL" id="CCKQ01018591">
    <property type="protein sequence ID" value="CDW90564.1"/>
    <property type="molecule type" value="Genomic_DNA"/>
</dbReference>